<feature type="binding site" evidence="4">
    <location>
        <position position="92"/>
    </location>
    <ligand>
        <name>a divalent metal cation</name>
        <dbReference type="ChEBI" id="CHEBI:60240"/>
        <label>1</label>
    </ligand>
</feature>
<dbReference type="PROSITE" id="PS01137">
    <property type="entry name" value="TATD_1"/>
    <property type="match status" value="1"/>
</dbReference>
<dbReference type="GO" id="GO:0004536">
    <property type="term" value="F:DNA nuclease activity"/>
    <property type="evidence" value="ECO:0007669"/>
    <property type="project" value="InterPro"/>
</dbReference>
<dbReference type="NCBIfam" id="TIGR00010">
    <property type="entry name" value="YchF/TatD family DNA exonuclease"/>
    <property type="match status" value="1"/>
</dbReference>
<keyword evidence="5" id="KW-0269">Exonuclease</keyword>
<dbReference type="GO" id="GO:0046872">
    <property type="term" value="F:metal ion binding"/>
    <property type="evidence" value="ECO:0007669"/>
    <property type="project" value="UniProtKB-KW"/>
</dbReference>
<dbReference type="SUPFAM" id="SSF51556">
    <property type="entry name" value="Metallo-dependent hydrolases"/>
    <property type="match status" value="1"/>
</dbReference>
<dbReference type="GO" id="GO:0005829">
    <property type="term" value="C:cytosol"/>
    <property type="evidence" value="ECO:0007669"/>
    <property type="project" value="TreeGrafter"/>
</dbReference>
<evidence type="ECO:0000256" key="1">
    <source>
        <dbReference type="ARBA" id="ARBA00009275"/>
    </source>
</evidence>
<dbReference type="CDD" id="cd01310">
    <property type="entry name" value="TatD_DNAse"/>
    <property type="match status" value="1"/>
</dbReference>
<gene>
    <name evidence="5" type="ORF">GTQ45_09965</name>
</gene>
<dbReference type="OrthoDB" id="9810005at2"/>
<keyword evidence="5" id="KW-0540">Nuclease</keyword>
<accession>A0A845QCV2</accession>
<comment type="caution">
    <text evidence="5">The sequence shown here is derived from an EMBL/GenBank/DDBJ whole genome shotgun (WGS) entry which is preliminary data.</text>
</comment>
<dbReference type="GeneID" id="300654766"/>
<dbReference type="PIRSF" id="PIRSF005902">
    <property type="entry name" value="DNase_TatD"/>
    <property type="match status" value="1"/>
</dbReference>
<reference evidence="5 6" key="1">
    <citation type="journal article" date="2016" name="Int. J. Syst. Evol. Microbiol.">
        <title>Pyruvatibacter mobilis gen. nov., sp. nov., a marine bacterium from the culture broth of Picochlorum sp. 122.</title>
        <authorList>
            <person name="Wang G."/>
            <person name="Tang M."/>
            <person name="Wu H."/>
            <person name="Dai S."/>
            <person name="Li T."/>
            <person name="Chen C."/>
            <person name="He H."/>
            <person name="Fan J."/>
            <person name="Xiang W."/>
            <person name="Li X."/>
        </authorList>
    </citation>
    <scope>NUCLEOTIDE SEQUENCE [LARGE SCALE GENOMIC DNA]</scope>
    <source>
        <strain evidence="5 6">GYP-11</strain>
    </source>
</reference>
<name>A0A845QCV2_9HYPH</name>
<dbReference type="GO" id="GO:0004527">
    <property type="term" value="F:exonuclease activity"/>
    <property type="evidence" value="ECO:0007669"/>
    <property type="project" value="UniProtKB-KW"/>
</dbReference>
<feature type="binding site" evidence="4">
    <location>
        <position position="6"/>
    </location>
    <ligand>
        <name>a divalent metal cation</name>
        <dbReference type="ChEBI" id="CHEBI:60240"/>
        <label>1</label>
    </ligand>
</feature>
<dbReference type="PROSITE" id="PS01091">
    <property type="entry name" value="TATD_3"/>
    <property type="match status" value="1"/>
</dbReference>
<dbReference type="PROSITE" id="PS01090">
    <property type="entry name" value="TATD_2"/>
    <property type="match status" value="1"/>
</dbReference>
<dbReference type="PANTHER" id="PTHR46124:SF2">
    <property type="entry name" value="D-AMINOACYL-TRNA DEACYLASE"/>
    <property type="match status" value="1"/>
</dbReference>
<evidence type="ECO:0000256" key="2">
    <source>
        <dbReference type="ARBA" id="ARBA00022723"/>
    </source>
</evidence>
<feature type="binding site" evidence="4">
    <location>
        <position position="154"/>
    </location>
    <ligand>
        <name>a divalent metal cation</name>
        <dbReference type="ChEBI" id="CHEBI:60240"/>
        <label>2</label>
    </ligand>
</feature>
<keyword evidence="3" id="KW-0378">Hydrolase</keyword>
<dbReference type="PANTHER" id="PTHR46124">
    <property type="entry name" value="D-AMINOACYL-TRNA DEACYLASE"/>
    <property type="match status" value="1"/>
</dbReference>
<evidence type="ECO:0000313" key="6">
    <source>
        <dbReference type="Proteomes" id="UP000470384"/>
    </source>
</evidence>
<feature type="binding site" evidence="4">
    <location>
        <position position="128"/>
    </location>
    <ligand>
        <name>a divalent metal cation</name>
        <dbReference type="ChEBI" id="CHEBI:60240"/>
        <label>2</label>
    </ligand>
</feature>
<dbReference type="InterPro" id="IPR001130">
    <property type="entry name" value="TatD-like"/>
</dbReference>
<protein>
    <submittedName>
        <fullName evidence="5">YchF/TatD family DNA exonuclease</fullName>
    </submittedName>
</protein>
<evidence type="ECO:0000256" key="4">
    <source>
        <dbReference type="PIRSR" id="PIRSR005902-1"/>
    </source>
</evidence>
<dbReference type="RefSeq" id="WP_160587981.1">
    <property type="nucleotide sequence ID" value="NZ_BMHN01000001.1"/>
</dbReference>
<dbReference type="Gene3D" id="3.20.20.140">
    <property type="entry name" value="Metal-dependent hydrolases"/>
    <property type="match status" value="1"/>
</dbReference>
<feature type="binding site" evidence="4">
    <location>
        <position position="204"/>
    </location>
    <ligand>
        <name>a divalent metal cation</name>
        <dbReference type="ChEBI" id="CHEBI:60240"/>
        <label>1</label>
    </ligand>
</feature>
<organism evidence="5 6">
    <name type="scientific">Pyruvatibacter mobilis</name>
    <dbReference type="NCBI Taxonomy" id="1712261"/>
    <lineage>
        <taxon>Bacteria</taxon>
        <taxon>Pseudomonadati</taxon>
        <taxon>Pseudomonadota</taxon>
        <taxon>Alphaproteobacteria</taxon>
        <taxon>Hyphomicrobiales</taxon>
        <taxon>Parvibaculaceae</taxon>
        <taxon>Pyruvatibacter</taxon>
    </lineage>
</organism>
<dbReference type="Proteomes" id="UP000470384">
    <property type="component" value="Unassembled WGS sequence"/>
</dbReference>
<dbReference type="InterPro" id="IPR018228">
    <property type="entry name" value="DNase_TatD-rel_CS"/>
</dbReference>
<dbReference type="EMBL" id="WXYQ01000006">
    <property type="protein sequence ID" value="NBG96056.1"/>
    <property type="molecule type" value="Genomic_DNA"/>
</dbReference>
<sequence length="259" mass="28401">MLVDSHCHLDYPGLVEDIDAVVARAGEAGIGRMLTICVKLSEFDRVHDVAKRFDNVWCTVGVHPHEADSETGVTAARIIDATNSPDVVGIGETGLDYFYDNAPRDEQKTCFLAHIEAARETQLPLIIHAREADEDMAEILEAEHAKGAFPFLLHCFSSGPELARRAVAIGGYVSLSGIITFKKADDIRETVKQLPLERLLVETDAPYLAPVPHRGKTNEPAFTAHTAAKLAEIKGVTPEEIEEITTANFHRLFTKVPPL</sequence>
<evidence type="ECO:0000313" key="5">
    <source>
        <dbReference type="EMBL" id="NBG96056.1"/>
    </source>
</evidence>
<evidence type="ECO:0000256" key="3">
    <source>
        <dbReference type="ARBA" id="ARBA00022801"/>
    </source>
</evidence>
<comment type="similarity">
    <text evidence="1">Belongs to the metallo-dependent hydrolases superfamily. TatD-type hydrolase family.</text>
</comment>
<dbReference type="AlphaFoldDB" id="A0A845QCV2"/>
<feature type="binding site" evidence="4">
    <location>
        <position position="8"/>
    </location>
    <ligand>
        <name>a divalent metal cation</name>
        <dbReference type="ChEBI" id="CHEBI:60240"/>
        <label>1</label>
    </ligand>
</feature>
<keyword evidence="2 4" id="KW-0479">Metal-binding</keyword>
<dbReference type="InterPro" id="IPR032466">
    <property type="entry name" value="Metal_Hydrolase"/>
</dbReference>
<dbReference type="InterPro" id="IPR015991">
    <property type="entry name" value="TatD/YcfH-like"/>
</dbReference>
<dbReference type="FunFam" id="3.20.20.140:FF:000005">
    <property type="entry name" value="TatD family hydrolase"/>
    <property type="match status" value="1"/>
</dbReference>
<dbReference type="Pfam" id="PF01026">
    <property type="entry name" value="TatD_DNase"/>
    <property type="match status" value="1"/>
</dbReference>
<proteinExistence type="inferred from homology"/>
<keyword evidence="6" id="KW-1185">Reference proteome</keyword>